<proteinExistence type="predicted"/>
<sequence>MLNRSSILLMIIFSLFITSCGSYFNPRYYYNKKNISSGNTNESNPDDVGGDETVPEDEDPFKNGPWNDIGIMVLMEMR</sequence>
<organism evidence="3 4">
    <name type="scientific">Brachyspira suanatina</name>
    <dbReference type="NCBI Taxonomy" id="381802"/>
    <lineage>
        <taxon>Bacteria</taxon>
        <taxon>Pseudomonadati</taxon>
        <taxon>Spirochaetota</taxon>
        <taxon>Spirochaetia</taxon>
        <taxon>Brachyspirales</taxon>
        <taxon>Brachyspiraceae</taxon>
        <taxon>Brachyspira</taxon>
    </lineage>
</organism>
<evidence type="ECO:0000256" key="2">
    <source>
        <dbReference type="SAM" id="Phobius"/>
    </source>
</evidence>
<keyword evidence="2" id="KW-0812">Transmembrane</keyword>
<evidence type="ECO:0000313" key="4">
    <source>
        <dbReference type="Proteomes" id="UP000043763"/>
    </source>
</evidence>
<keyword evidence="4" id="KW-1185">Reference proteome</keyword>
<keyword evidence="2" id="KW-0472">Membrane</keyword>
<dbReference type="AlphaFoldDB" id="A0A0G4K6Z8"/>
<accession>A0A0G4K6Z8</accession>
<dbReference type="EMBL" id="CVLB01000001">
    <property type="protein sequence ID" value="CRF33254.1"/>
    <property type="molecule type" value="Genomic_DNA"/>
</dbReference>
<evidence type="ECO:0000256" key="1">
    <source>
        <dbReference type="SAM" id="MobiDB-lite"/>
    </source>
</evidence>
<name>A0A0G4K6Z8_9SPIR</name>
<feature type="transmembrane region" description="Helical" evidence="2">
    <location>
        <begin position="6"/>
        <end position="24"/>
    </location>
</feature>
<keyword evidence="2" id="KW-1133">Transmembrane helix</keyword>
<feature type="compositionally biased region" description="Polar residues" evidence="1">
    <location>
        <begin position="33"/>
        <end position="43"/>
    </location>
</feature>
<dbReference type="PROSITE" id="PS51257">
    <property type="entry name" value="PROKAR_LIPOPROTEIN"/>
    <property type="match status" value="1"/>
</dbReference>
<gene>
    <name evidence="3" type="ORF">BRSU_1326</name>
</gene>
<reference evidence="4" key="1">
    <citation type="submission" date="2015-04" db="EMBL/GenBank/DDBJ databases">
        <authorList>
            <person name="Mushtaq Mamoona"/>
        </authorList>
    </citation>
    <scope>NUCLEOTIDE SEQUENCE [LARGE SCALE GENOMIC DNA]</scope>
    <source>
        <strain evidence="4">AN4859/03</strain>
    </source>
</reference>
<dbReference type="RefSeq" id="WP_048594461.1">
    <property type="nucleotide sequence ID" value="NZ_CVLB01000001.1"/>
</dbReference>
<dbReference type="Proteomes" id="UP000043763">
    <property type="component" value="Unassembled WGS sequence"/>
</dbReference>
<feature type="region of interest" description="Disordered" evidence="1">
    <location>
        <begin position="33"/>
        <end position="65"/>
    </location>
</feature>
<evidence type="ECO:0000313" key="3">
    <source>
        <dbReference type="EMBL" id="CRF33254.1"/>
    </source>
</evidence>
<protein>
    <submittedName>
        <fullName evidence="3">Hypothetical membrane protein</fullName>
    </submittedName>
</protein>
<feature type="compositionally biased region" description="Acidic residues" evidence="1">
    <location>
        <begin position="44"/>
        <end position="59"/>
    </location>
</feature>